<protein>
    <recommendedName>
        <fullName evidence="7">PLD phosphodiesterase domain-containing protein</fullName>
    </recommendedName>
</protein>
<dbReference type="OrthoDB" id="47785at2759"/>
<dbReference type="Pfam" id="PF06087">
    <property type="entry name" value="Tyr-DNA_phospho"/>
    <property type="match status" value="1"/>
</dbReference>
<name>A0A5M9MCV7_9EURO</name>
<dbReference type="CDD" id="cd09122">
    <property type="entry name" value="PLDc_Tdp1_1"/>
    <property type="match status" value="1"/>
</dbReference>
<feature type="region of interest" description="Disordered" evidence="4">
    <location>
        <begin position="88"/>
        <end position="134"/>
    </location>
</feature>
<dbReference type="InterPro" id="IPR010347">
    <property type="entry name" value="Tdp1"/>
</dbReference>
<dbReference type="GO" id="GO:0003690">
    <property type="term" value="F:double-stranded DNA binding"/>
    <property type="evidence" value="ECO:0007669"/>
    <property type="project" value="TreeGrafter"/>
</dbReference>
<dbReference type="InterPro" id="IPR003903">
    <property type="entry name" value="UIM_dom"/>
</dbReference>
<gene>
    <name evidence="5" type="ORF">ATNIH1004_010037</name>
</gene>
<feature type="compositionally biased region" description="Polar residues" evidence="4">
    <location>
        <begin position="200"/>
        <end position="216"/>
    </location>
</feature>
<dbReference type="AlphaFoldDB" id="A0A5M9MCV7"/>
<dbReference type="GeneID" id="54332739"/>
<feature type="region of interest" description="Disordered" evidence="4">
    <location>
        <begin position="25"/>
        <end position="73"/>
    </location>
</feature>
<feature type="active site" description="Proton donor/acceptor" evidence="1">
    <location>
        <position position="562"/>
    </location>
</feature>
<reference evidence="5 6" key="1">
    <citation type="submission" date="2019-08" db="EMBL/GenBank/DDBJ databases">
        <title>The genome sequence of a newly discovered highly antifungal drug resistant Aspergillus species, Aspergillus tanneri NIH 1004.</title>
        <authorList>
            <person name="Mounaud S."/>
            <person name="Singh I."/>
            <person name="Joardar V."/>
            <person name="Pakala S."/>
            <person name="Pakala S."/>
            <person name="Venepally P."/>
            <person name="Chung J.K."/>
            <person name="Losada L."/>
            <person name="Nierman W.C."/>
        </authorList>
    </citation>
    <scope>NUCLEOTIDE SEQUENCE [LARGE SCALE GENOMIC DNA]</scope>
    <source>
        <strain evidence="5 6">NIH1004</strain>
    </source>
</reference>
<feature type="compositionally biased region" description="Basic and acidic residues" evidence="4">
    <location>
        <begin position="107"/>
        <end position="118"/>
    </location>
</feature>
<dbReference type="PROSITE" id="PS50330">
    <property type="entry name" value="UIM"/>
    <property type="match status" value="1"/>
</dbReference>
<proteinExistence type="predicted"/>
<sequence length="698" mass="78411">MPDTSADDQSDYEIREAIAASLEGMNCPTRNQGDIVDLTGDTDDDEVVPIHPKSKSAIEVDIDDDATGGSDEYDEDLQRAIELSKQDLEHDEEDSLEAHNISASQPHDSKPGSSRKDITLPQEQNIPQPLGVLGLDRMKMEQERLARLAKRKSEHATLIDERETKQLKTETPLNLHVKQDVNSLTTTKNEPSNLGDAGPTGSNKELTALTPSSRPSVQFPSGVVKKTWVYSCSRLGDDIKIEEVLQKGDLDLAVLSSFMWDMEWLFSKLDTKNTRLLLMMQAKDESTKRQYESETASMNNLRLCFPPMDAQVNCMHSKLMLLFHKEYLRIVVPTANLTALDWGEMGGVMENSVFLIDLPKIVDRSSDNLKPIFYEDLVYFLKASTLHDNIISRIDNYDFSQTKHIAFVHTIGGSHTGDAWKRTGYCGLGRSVNALGLKQLSVPVNIDFITSSLGSLSNEFLRSLYLASQGDDGMTELTLRTAKSFSTKSRTDPKQLISKDTAEEWKERFRVYYPSNKTVKDSRGGPRYAGTICFQSKWYEGQKFPRHVLRDCESSRPGMLMHNKILYVRPDAPISFKDNTQCRAWAYVGSANLSESAWGRLVQDRTTKEPKLNCRNWECGVLILVLDKEKGHQTTATSVNQKNNTNPEPEKLSSSSNQTGKEAESANTLDIFRDTVPVPICLPGSRYGLDRKPWYNSV</sequence>
<feature type="binding site" evidence="2">
    <location>
        <position position="318"/>
    </location>
    <ligand>
        <name>substrate</name>
    </ligand>
</feature>
<evidence type="ECO:0000256" key="1">
    <source>
        <dbReference type="PIRSR" id="PIRSR610347-1"/>
    </source>
</evidence>
<evidence type="ECO:0000256" key="2">
    <source>
        <dbReference type="PIRSR" id="PIRSR610347-2"/>
    </source>
</evidence>
<evidence type="ECO:0000313" key="5">
    <source>
        <dbReference type="EMBL" id="KAA8643270.1"/>
    </source>
</evidence>
<feature type="active site" description="Nucleophile" evidence="1">
    <location>
        <position position="316"/>
    </location>
</feature>
<evidence type="ECO:0008006" key="7">
    <source>
        <dbReference type="Google" id="ProtNLM"/>
    </source>
</evidence>
<feature type="region of interest" description="Disordered" evidence="4">
    <location>
        <begin position="634"/>
        <end position="668"/>
    </location>
</feature>
<comment type="caution">
    <text evidence="5">The sequence shown here is derived from an EMBL/GenBank/DDBJ whole genome shotgun (WGS) entry which is preliminary data.</text>
</comment>
<feature type="compositionally biased region" description="Polar residues" evidence="4">
    <location>
        <begin position="180"/>
        <end position="192"/>
    </location>
</feature>
<evidence type="ECO:0000313" key="6">
    <source>
        <dbReference type="Proteomes" id="UP000324241"/>
    </source>
</evidence>
<feature type="compositionally biased region" description="Acidic residues" evidence="4">
    <location>
        <begin position="60"/>
        <end position="73"/>
    </location>
</feature>
<dbReference type="GO" id="GO:0006281">
    <property type="term" value="P:DNA repair"/>
    <property type="evidence" value="ECO:0007669"/>
    <property type="project" value="InterPro"/>
</dbReference>
<dbReference type="PANTHER" id="PTHR12415:SF4">
    <property type="entry name" value="TYROSYL-DNA PHOSPHODIESTERASE DOMAIN-CONTAINING PROTEIN"/>
    <property type="match status" value="1"/>
</dbReference>
<dbReference type="SUPFAM" id="SSF56024">
    <property type="entry name" value="Phospholipase D/nuclease"/>
    <property type="match status" value="2"/>
</dbReference>
<dbReference type="EMBL" id="QUQM01000005">
    <property type="protein sequence ID" value="KAA8643270.1"/>
    <property type="molecule type" value="Genomic_DNA"/>
</dbReference>
<evidence type="ECO:0000256" key="4">
    <source>
        <dbReference type="SAM" id="MobiDB-lite"/>
    </source>
</evidence>
<evidence type="ECO:0000256" key="3">
    <source>
        <dbReference type="PIRSR" id="PIRSR610347-3"/>
    </source>
</evidence>
<feature type="binding site" evidence="2">
    <location>
        <position position="564"/>
    </location>
    <ligand>
        <name>substrate</name>
    </ligand>
</feature>
<feature type="region of interest" description="Disordered" evidence="4">
    <location>
        <begin position="177"/>
        <end position="216"/>
    </location>
</feature>
<dbReference type="VEuPathDB" id="FungiDB:EYZ11_008531"/>
<dbReference type="Gene3D" id="3.30.870.10">
    <property type="entry name" value="Endonuclease Chain A"/>
    <property type="match status" value="2"/>
</dbReference>
<dbReference type="GO" id="GO:0017005">
    <property type="term" value="F:3'-tyrosyl-DNA phosphodiesterase activity"/>
    <property type="evidence" value="ECO:0007669"/>
    <property type="project" value="TreeGrafter"/>
</dbReference>
<dbReference type="GO" id="GO:0003697">
    <property type="term" value="F:single-stranded DNA binding"/>
    <property type="evidence" value="ECO:0007669"/>
    <property type="project" value="TreeGrafter"/>
</dbReference>
<dbReference type="Proteomes" id="UP000324241">
    <property type="component" value="Unassembled WGS sequence"/>
</dbReference>
<dbReference type="GO" id="GO:0005634">
    <property type="term" value="C:nucleus"/>
    <property type="evidence" value="ECO:0007669"/>
    <property type="project" value="InterPro"/>
</dbReference>
<dbReference type="PANTHER" id="PTHR12415">
    <property type="entry name" value="TYROSYL-DNA PHOSPHODIESTERASE 1"/>
    <property type="match status" value="1"/>
</dbReference>
<dbReference type="RefSeq" id="XP_033422632.1">
    <property type="nucleotide sequence ID" value="XM_033574614.1"/>
</dbReference>
<feature type="site" description="Interaction with DNA" evidence="3">
    <location>
        <position position="594"/>
    </location>
</feature>
<dbReference type="VEuPathDB" id="FungiDB:EYZ11_008527"/>
<accession>A0A5M9MCV7</accession>
<organism evidence="5 6">
    <name type="scientific">Aspergillus tanneri</name>
    <dbReference type="NCBI Taxonomy" id="1220188"/>
    <lineage>
        <taxon>Eukaryota</taxon>
        <taxon>Fungi</taxon>
        <taxon>Dikarya</taxon>
        <taxon>Ascomycota</taxon>
        <taxon>Pezizomycotina</taxon>
        <taxon>Eurotiomycetes</taxon>
        <taxon>Eurotiomycetidae</taxon>
        <taxon>Eurotiales</taxon>
        <taxon>Aspergillaceae</taxon>
        <taxon>Aspergillus</taxon>
        <taxon>Aspergillus subgen. Circumdati</taxon>
    </lineage>
</organism>